<dbReference type="Pfam" id="PF02464">
    <property type="entry name" value="CinA"/>
    <property type="match status" value="1"/>
</dbReference>
<sequence length="171" mass="17325">MPTPTTPLTDDPLVAGLLDMCRSKGVKLATAESCTGGMVGCWITEIPGSSDVFDRGFITYSNDAKQEMLGVQAKTLAAHGAVSEEVAAEMALGALAHSVADIAVSITGIAGPGGSDHKPEGRVCFGLAAATGGTTAVTTETVEFGARGRAQVRLAAARHALELIDAALSAR</sequence>
<proteinExistence type="predicted"/>
<protein>
    <submittedName>
        <fullName evidence="2">Damage-inducible protein CinA</fullName>
    </submittedName>
</protein>
<evidence type="ECO:0000259" key="1">
    <source>
        <dbReference type="Pfam" id="PF02464"/>
    </source>
</evidence>
<dbReference type="Proteomes" id="UP000050471">
    <property type="component" value="Unassembled WGS sequence"/>
</dbReference>
<evidence type="ECO:0000313" key="2">
    <source>
        <dbReference type="EMBL" id="KPN62512.1"/>
    </source>
</evidence>
<dbReference type="Gene3D" id="3.90.950.20">
    <property type="entry name" value="CinA-like"/>
    <property type="match status" value="1"/>
</dbReference>
<dbReference type="EMBL" id="LKBA01000019">
    <property type="protein sequence ID" value="KPN62512.1"/>
    <property type="molecule type" value="Genomic_DNA"/>
</dbReference>
<feature type="domain" description="CinA C-terminal" evidence="1">
    <location>
        <begin position="14"/>
        <end position="166"/>
    </location>
</feature>
<comment type="caution">
    <text evidence="2">The sequence shown here is derived from an EMBL/GenBank/DDBJ whole genome shotgun (WGS) entry which is preliminary data.</text>
</comment>
<dbReference type="OrthoDB" id="9801454at2"/>
<evidence type="ECO:0000313" key="3">
    <source>
        <dbReference type="Proteomes" id="UP000050471"/>
    </source>
</evidence>
<dbReference type="RefSeq" id="WP_055192282.1">
    <property type="nucleotide sequence ID" value="NZ_FPBS01000019.1"/>
</dbReference>
<reference evidence="2 3" key="1">
    <citation type="submission" date="2015-09" db="EMBL/GenBank/DDBJ databases">
        <title>Draft genome sequence of Aliiroseovarius crassostreae CV919-312TSm, the causative agent of Roseovarius Oyster Disease (formerly Juvenile Oyster Disease).</title>
        <authorList>
            <person name="Kessner L."/>
            <person name="Spinard E."/>
            <person name="Nelson D."/>
        </authorList>
    </citation>
    <scope>NUCLEOTIDE SEQUENCE [LARGE SCALE GENOMIC DNA]</scope>
    <source>
        <strain evidence="2 3">CV919-312</strain>
    </source>
</reference>
<organism evidence="2 3">
    <name type="scientific">Aliiroseovarius crassostreae</name>
    <dbReference type="NCBI Taxonomy" id="154981"/>
    <lineage>
        <taxon>Bacteria</taxon>
        <taxon>Pseudomonadati</taxon>
        <taxon>Pseudomonadota</taxon>
        <taxon>Alphaproteobacteria</taxon>
        <taxon>Rhodobacterales</taxon>
        <taxon>Paracoccaceae</taxon>
        <taxon>Aliiroseovarius</taxon>
    </lineage>
</organism>
<accession>A0A0P7IUV5</accession>
<dbReference type="AlphaFoldDB" id="A0A0P7IUV5"/>
<dbReference type="SUPFAM" id="SSF142433">
    <property type="entry name" value="CinA-like"/>
    <property type="match status" value="1"/>
</dbReference>
<name>A0A0P7IUV5_9RHOB</name>
<gene>
    <name evidence="2" type="ORF">AKJ29_09835</name>
</gene>
<dbReference type="InterPro" id="IPR008136">
    <property type="entry name" value="CinA_C"/>
</dbReference>
<dbReference type="STRING" id="154981.AKJ29_09835"/>
<dbReference type="InterPro" id="IPR036653">
    <property type="entry name" value="CinA-like_C"/>
</dbReference>
<keyword evidence="3" id="KW-1185">Reference proteome</keyword>
<dbReference type="NCBIfam" id="TIGR00199">
    <property type="entry name" value="PncC_domain"/>
    <property type="match status" value="1"/>
</dbReference>